<accession>W9Y6M6</accession>
<name>W9Y6M6_9EURO</name>
<keyword evidence="5" id="KW-1185">Reference proteome</keyword>
<dbReference type="Pfam" id="PF08547">
    <property type="entry name" value="CIA30"/>
    <property type="match status" value="1"/>
</dbReference>
<dbReference type="InterPro" id="IPR013857">
    <property type="entry name" value="NADH-UbQ_OxRdtase-assoc_prot30"/>
</dbReference>
<evidence type="ECO:0000313" key="5">
    <source>
        <dbReference type="Proteomes" id="UP000019478"/>
    </source>
</evidence>
<dbReference type="GO" id="GO:0051082">
    <property type="term" value="F:unfolded protein binding"/>
    <property type="evidence" value="ECO:0007669"/>
    <property type="project" value="TreeGrafter"/>
</dbReference>
<dbReference type="InterPro" id="IPR008979">
    <property type="entry name" value="Galactose-bd-like_sf"/>
</dbReference>
<dbReference type="GeneID" id="19170070"/>
<sequence>MSTGELAGAGVRNNGPPATIGSVEEDHRCSHLNCNTSGASFHGHLDIQTLGGAGFASQRTANDDCHRHWELASFAGLEVAIDLSQSDNHMYTLILKDTVLPRNPVDGREQSTVSWEAEFSKADCRVEHSTRSHTRTASLFIPWDRFKPTYRGKPCGASQPLDLSNIKRIAIMIRSFFGSQEGDFCLGIISIAGCSSPGLEPPTPCETCTNDQHAGA</sequence>
<reference evidence="4 5" key="1">
    <citation type="submission" date="2013-03" db="EMBL/GenBank/DDBJ databases">
        <title>The Genome Sequence of Capronia epimyces CBS 606.96.</title>
        <authorList>
            <consortium name="The Broad Institute Genomics Platform"/>
            <person name="Cuomo C."/>
            <person name="de Hoog S."/>
            <person name="Gorbushina A."/>
            <person name="Walker B."/>
            <person name="Young S.K."/>
            <person name="Zeng Q."/>
            <person name="Gargeya S."/>
            <person name="Fitzgerald M."/>
            <person name="Haas B."/>
            <person name="Abouelleil A."/>
            <person name="Allen A.W."/>
            <person name="Alvarado L."/>
            <person name="Arachchi H.M."/>
            <person name="Berlin A.M."/>
            <person name="Chapman S.B."/>
            <person name="Gainer-Dewar J."/>
            <person name="Goldberg J."/>
            <person name="Griggs A."/>
            <person name="Gujja S."/>
            <person name="Hansen M."/>
            <person name="Howarth C."/>
            <person name="Imamovic A."/>
            <person name="Ireland A."/>
            <person name="Larimer J."/>
            <person name="McCowan C."/>
            <person name="Murphy C."/>
            <person name="Pearson M."/>
            <person name="Poon T.W."/>
            <person name="Priest M."/>
            <person name="Roberts A."/>
            <person name="Saif S."/>
            <person name="Shea T."/>
            <person name="Sisk P."/>
            <person name="Sykes S."/>
            <person name="Wortman J."/>
            <person name="Nusbaum C."/>
            <person name="Birren B."/>
        </authorList>
    </citation>
    <scope>NUCLEOTIDE SEQUENCE [LARGE SCALE GENOMIC DNA]</scope>
    <source>
        <strain evidence="4 5">CBS 606.96</strain>
    </source>
</reference>
<dbReference type="Proteomes" id="UP000019478">
    <property type="component" value="Unassembled WGS sequence"/>
</dbReference>
<dbReference type="SUPFAM" id="SSF49785">
    <property type="entry name" value="Galactose-binding domain-like"/>
    <property type="match status" value="1"/>
</dbReference>
<gene>
    <name evidence="4" type="ORF">A1O3_05960</name>
</gene>
<proteinExistence type="inferred from homology"/>
<dbReference type="InterPro" id="IPR039131">
    <property type="entry name" value="NDUFAF1"/>
</dbReference>
<dbReference type="RefSeq" id="XP_007734270.1">
    <property type="nucleotide sequence ID" value="XM_007736080.1"/>
</dbReference>
<comment type="caution">
    <text evidence="4">The sequence shown here is derived from an EMBL/GenBank/DDBJ whole genome shotgun (WGS) entry which is preliminary data.</text>
</comment>
<evidence type="ECO:0000256" key="1">
    <source>
        <dbReference type="ARBA" id="ARBA00007884"/>
    </source>
</evidence>
<dbReference type="GO" id="GO:0010257">
    <property type="term" value="P:NADH dehydrogenase complex assembly"/>
    <property type="evidence" value="ECO:0007669"/>
    <property type="project" value="TreeGrafter"/>
</dbReference>
<dbReference type="OrthoDB" id="426386at2759"/>
<organism evidence="4 5">
    <name type="scientific">Capronia epimyces CBS 606.96</name>
    <dbReference type="NCBI Taxonomy" id="1182542"/>
    <lineage>
        <taxon>Eukaryota</taxon>
        <taxon>Fungi</taxon>
        <taxon>Dikarya</taxon>
        <taxon>Ascomycota</taxon>
        <taxon>Pezizomycotina</taxon>
        <taxon>Eurotiomycetes</taxon>
        <taxon>Chaetothyriomycetidae</taxon>
        <taxon>Chaetothyriales</taxon>
        <taxon>Herpotrichiellaceae</taxon>
        <taxon>Capronia</taxon>
    </lineage>
</organism>
<dbReference type="HOGENOM" id="CLU_111197_0_0_1"/>
<evidence type="ECO:0000313" key="4">
    <source>
        <dbReference type="EMBL" id="EXJ85285.1"/>
    </source>
</evidence>
<dbReference type="STRING" id="1182542.W9Y6M6"/>
<dbReference type="EMBL" id="AMGY01000004">
    <property type="protein sequence ID" value="EXJ85285.1"/>
    <property type="molecule type" value="Genomic_DNA"/>
</dbReference>
<protein>
    <recommendedName>
        <fullName evidence="3">NADH:ubiquinone oxidoreductase intermediate-associated protein 30 domain-containing protein</fullName>
    </recommendedName>
</protein>
<comment type="similarity">
    <text evidence="1">Belongs to the CIA30 family.</text>
</comment>
<feature type="region of interest" description="Disordered" evidence="2">
    <location>
        <begin position="1"/>
        <end position="22"/>
    </location>
</feature>
<dbReference type="PANTHER" id="PTHR13194">
    <property type="entry name" value="COMPLEX I INTERMEDIATE-ASSOCIATED PROTEIN 30"/>
    <property type="match status" value="1"/>
</dbReference>
<evidence type="ECO:0000256" key="2">
    <source>
        <dbReference type="SAM" id="MobiDB-lite"/>
    </source>
</evidence>
<feature type="domain" description="NADH:ubiquinone oxidoreductase intermediate-associated protein 30" evidence="3">
    <location>
        <begin position="31"/>
        <end position="188"/>
    </location>
</feature>
<dbReference type="AlphaFoldDB" id="W9Y6M6"/>
<dbReference type="eggNOG" id="ENOG502S3C5">
    <property type="taxonomic scope" value="Eukaryota"/>
</dbReference>
<evidence type="ECO:0000259" key="3">
    <source>
        <dbReference type="Pfam" id="PF08547"/>
    </source>
</evidence>
<dbReference type="PANTHER" id="PTHR13194:SF19">
    <property type="entry name" value="NAD(P)-BINDING ROSSMANN-FOLD SUPERFAMILY PROTEIN"/>
    <property type="match status" value="1"/>
</dbReference>